<evidence type="ECO:0000313" key="1">
    <source>
        <dbReference type="EMBL" id="KAI4298815.1"/>
    </source>
</evidence>
<sequence>MVEQKEVTMRLKVDLQCCKCYKKVKKVLCKFPQIREQMFDEKNGIVTIKVVCCDPEKLRDKLCCKGRGCIESIEIVEPKPEKREEQEEPKKTKPATELEVTVRICCGPCSEGRRGGPCYEGCVMPERKPAPPPVRHPYPPPCVPVGTCCGPCSEGRPGGPCYEGCGRLICYGGYYGWAVYDSYGGRRPCHVSRCDQE</sequence>
<keyword evidence="2" id="KW-1185">Reference proteome</keyword>
<dbReference type="Proteomes" id="UP000828941">
    <property type="component" value="Chromosome 13"/>
</dbReference>
<dbReference type="EMBL" id="CM039438">
    <property type="protein sequence ID" value="KAI4298815.1"/>
    <property type="molecule type" value="Genomic_DNA"/>
</dbReference>
<comment type="caution">
    <text evidence="1">The sequence shown here is derived from an EMBL/GenBank/DDBJ whole genome shotgun (WGS) entry which is preliminary data.</text>
</comment>
<proteinExistence type="predicted"/>
<accession>A0ACB9KNS8</accession>
<evidence type="ECO:0000313" key="2">
    <source>
        <dbReference type="Proteomes" id="UP000828941"/>
    </source>
</evidence>
<protein>
    <submittedName>
        <fullName evidence="1">Uncharacterized protein</fullName>
    </submittedName>
</protein>
<name>A0ACB9KNS8_BAUVA</name>
<gene>
    <name evidence="1" type="ORF">L6164_032332</name>
</gene>
<reference evidence="1 2" key="1">
    <citation type="journal article" date="2022" name="DNA Res.">
        <title>Chromosomal-level genome assembly of the orchid tree Bauhinia variegata (Leguminosae; Cercidoideae) supports the allotetraploid origin hypothesis of Bauhinia.</title>
        <authorList>
            <person name="Zhong Y."/>
            <person name="Chen Y."/>
            <person name="Zheng D."/>
            <person name="Pang J."/>
            <person name="Liu Y."/>
            <person name="Luo S."/>
            <person name="Meng S."/>
            <person name="Qian L."/>
            <person name="Wei D."/>
            <person name="Dai S."/>
            <person name="Zhou R."/>
        </authorList>
    </citation>
    <scope>NUCLEOTIDE SEQUENCE [LARGE SCALE GENOMIC DNA]</scope>
    <source>
        <strain evidence="1">BV-YZ2020</strain>
    </source>
</reference>
<organism evidence="1 2">
    <name type="scientific">Bauhinia variegata</name>
    <name type="common">Purple orchid tree</name>
    <name type="synonym">Phanera variegata</name>
    <dbReference type="NCBI Taxonomy" id="167791"/>
    <lineage>
        <taxon>Eukaryota</taxon>
        <taxon>Viridiplantae</taxon>
        <taxon>Streptophyta</taxon>
        <taxon>Embryophyta</taxon>
        <taxon>Tracheophyta</taxon>
        <taxon>Spermatophyta</taxon>
        <taxon>Magnoliopsida</taxon>
        <taxon>eudicotyledons</taxon>
        <taxon>Gunneridae</taxon>
        <taxon>Pentapetalae</taxon>
        <taxon>rosids</taxon>
        <taxon>fabids</taxon>
        <taxon>Fabales</taxon>
        <taxon>Fabaceae</taxon>
        <taxon>Cercidoideae</taxon>
        <taxon>Cercideae</taxon>
        <taxon>Bauhiniinae</taxon>
        <taxon>Bauhinia</taxon>
    </lineage>
</organism>